<dbReference type="Gene3D" id="1.20.5.340">
    <property type="match status" value="1"/>
</dbReference>
<keyword evidence="2" id="KW-1185">Reference proteome</keyword>
<dbReference type="OrthoDB" id="122313at2"/>
<dbReference type="EMBL" id="CP030840">
    <property type="protein sequence ID" value="AXC14299.1"/>
    <property type="molecule type" value="Genomic_DNA"/>
</dbReference>
<dbReference type="AlphaFoldDB" id="A0A2Z5G5S0"/>
<proteinExistence type="predicted"/>
<gene>
    <name evidence="1" type="ORF">ACPOL_5041</name>
</gene>
<name>A0A2Z5G5S0_9BACT</name>
<sequence>MSTLAFQAPDTSAAIDDFTALEQRVLKTVELLKSERAARAAAEARATELHQSLETQTAELLRVESEVEAFKNERDLVRGRIERLLGQLEEIGS</sequence>
<evidence type="ECO:0000313" key="2">
    <source>
        <dbReference type="Proteomes" id="UP000253606"/>
    </source>
</evidence>
<reference evidence="1 2" key="1">
    <citation type="journal article" date="2018" name="Front. Microbiol.">
        <title>Hydrolytic Capabilities as a Key to Environmental Success: Chitinolytic and Cellulolytic Acidobacteria From Acidic Sub-arctic Soils and Boreal Peatlands.</title>
        <authorList>
            <person name="Belova S.E."/>
            <person name="Ravin N.V."/>
            <person name="Pankratov T.A."/>
            <person name="Rakitin A.L."/>
            <person name="Ivanova A.A."/>
            <person name="Beletsky A.V."/>
            <person name="Mardanov A.V."/>
            <person name="Sinninghe Damste J.S."/>
            <person name="Dedysh S.N."/>
        </authorList>
    </citation>
    <scope>NUCLEOTIDE SEQUENCE [LARGE SCALE GENOMIC DNA]</scope>
    <source>
        <strain evidence="1 2">SBC82</strain>
    </source>
</reference>
<dbReference type="KEGG" id="abas:ACPOL_5041"/>
<dbReference type="RefSeq" id="WP_150133104.1">
    <property type="nucleotide sequence ID" value="NZ_CP030840.1"/>
</dbReference>
<protein>
    <submittedName>
        <fullName evidence="1">Uncharacterized protein</fullName>
    </submittedName>
</protein>
<evidence type="ECO:0000313" key="1">
    <source>
        <dbReference type="EMBL" id="AXC14299.1"/>
    </source>
</evidence>
<accession>A0A2Z5G5S0</accession>
<dbReference type="Proteomes" id="UP000253606">
    <property type="component" value="Chromosome"/>
</dbReference>
<organism evidence="1 2">
    <name type="scientific">Acidisarcina polymorpha</name>
    <dbReference type="NCBI Taxonomy" id="2211140"/>
    <lineage>
        <taxon>Bacteria</taxon>
        <taxon>Pseudomonadati</taxon>
        <taxon>Acidobacteriota</taxon>
        <taxon>Terriglobia</taxon>
        <taxon>Terriglobales</taxon>
        <taxon>Acidobacteriaceae</taxon>
        <taxon>Acidisarcina</taxon>
    </lineage>
</organism>